<evidence type="ECO:0000313" key="2">
    <source>
        <dbReference type="Proteomes" id="UP000253831"/>
    </source>
</evidence>
<proteinExistence type="predicted"/>
<organism evidence="1 2">
    <name type="scientific">Candidatus Accumulibacter meliphilus</name>
    <dbReference type="NCBI Taxonomy" id="2211374"/>
    <lineage>
        <taxon>Bacteria</taxon>
        <taxon>Pseudomonadati</taxon>
        <taxon>Pseudomonadota</taxon>
        <taxon>Betaproteobacteria</taxon>
        <taxon>Candidatus Accumulibacter</taxon>
    </lineage>
</organism>
<name>A0A369XIG7_9PROT</name>
<evidence type="ECO:0008006" key="3">
    <source>
        <dbReference type="Google" id="ProtNLM"/>
    </source>
</evidence>
<dbReference type="EMBL" id="QPGA01000055">
    <property type="protein sequence ID" value="RDE49150.1"/>
    <property type="molecule type" value="Genomic_DNA"/>
</dbReference>
<reference evidence="1 2" key="1">
    <citation type="submission" date="2018-05" db="EMBL/GenBank/DDBJ databases">
        <title>Integrated omic analyses show evidence that a Ca. Accumulibacter phosphatis strain performs denitrification under micro-aerobic conditions.</title>
        <authorList>
            <person name="Camejo P.Y."/>
            <person name="Katherine M.D."/>
            <person name="Daniel N.R."/>
        </authorList>
    </citation>
    <scope>NUCLEOTIDE SEQUENCE [LARGE SCALE GENOMIC DNA]</scope>
    <source>
        <strain evidence="1">UW-LDO-IC</strain>
    </source>
</reference>
<dbReference type="Proteomes" id="UP000253831">
    <property type="component" value="Unassembled WGS sequence"/>
</dbReference>
<sequence>MKNHDAMTDFLRERNPHLPQRLARSTVALVLGLSLASVASASVVFQQAPLAGNDAFPSTSAAQSADDFVLSADALVSGVVWWGAYSAAPTTLPLDEFRVGFSADDGTGRPAINPMAEFTQAPTRTTTSLTDITGAAVYRYELGLPGALPLAGGSTFYLSVVNDFDVGDPNANWYWLLSDATGDNFYRAAYGDPWDKDTSGNFSFAITADDGTPVPLPGTLLLLLSGLAGLSVTSSGFVRGARKSA</sequence>
<comment type="caution">
    <text evidence="1">The sequence shown here is derived from an EMBL/GenBank/DDBJ whole genome shotgun (WGS) entry which is preliminary data.</text>
</comment>
<dbReference type="AlphaFoldDB" id="A0A369XIG7"/>
<protein>
    <recommendedName>
        <fullName evidence="3">PEP-CTERM sorting domain-containing protein</fullName>
    </recommendedName>
</protein>
<accession>A0A369XIG7</accession>
<gene>
    <name evidence="1" type="ORF">DVS81_18320</name>
</gene>
<evidence type="ECO:0000313" key="1">
    <source>
        <dbReference type="EMBL" id="RDE49150.1"/>
    </source>
</evidence>